<protein>
    <submittedName>
        <fullName evidence="1">Uncharacterized protein</fullName>
    </submittedName>
</protein>
<keyword evidence="2" id="KW-1185">Reference proteome</keyword>
<dbReference type="Proteomes" id="UP000014480">
    <property type="component" value="Unassembled WGS sequence"/>
</dbReference>
<proteinExistence type="predicted"/>
<dbReference type="OrthoDB" id="4847120at2759"/>
<evidence type="ECO:0000313" key="2">
    <source>
        <dbReference type="Proteomes" id="UP000014480"/>
    </source>
</evidence>
<reference evidence="2" key="2">
    <citation type="journal article" date="2019" name="Mol. Plant Microbe Interact.">
        <title>Genome sequence resources for four phytopathogenic fungi from the Colletotrichum orbiculare species complex.</title>
        <authorList>
            <person name="Gan P."/>
            <person name="Tsushima A."/>
            <person name="Narusaka M."/>
            <person name="Narusaka Y."/>
            <person name="Takano Y."/>
            <person name="Kubo Y."/>
            <person name="Shirasu K."/>
        </authorList>
    </citation>
    <scope>GENOME REANNOTATION</scope>
    <source>
        <strain evidence="2">104-T / ATCC 96160 / CBS 514.97 / LARS 414 / MAFF 240422</strain>
    </source>
</reference>
<dbReference type="eggNOG" id="ENOG502RAD4">
    <property type="taxonomic scope" value="Eukaryota"/>
</dbReference>
<gene>
    <name evidence="1" type="ORF">Cob_v003548</name>
</gene>
<evidence type="ECO:0000313" key="1">
    <source>
        <dbReference type="EMBL" id="TDZ24150.1"/>
    </source>
</evidence>
<reference evidence="2" key="1">
    <citation type="journal article" date="2013" name="New Phytol.">
        <title>Comparative genomic and transcriptomic analyses reveal the hemibiotrophic stage shift of Colletotrichum fungi.</title>
        <authorList>
            <person name="Gan P."/>
            <person name="Ikeda K."/>
            <person name="Irieda H."/>
            <person name="Narusaka M."/>
            <person name="O'Connell R.J."/>
            <person name="Narusaka Y."/>
            <person name="Takano Y."/>
            <person name="Kubo Y."/>
            <person name="Shirasu K."/>
        </authorList>
    </citation>
    <scope>NUCLEOTIDE SEQUENCE [LARGE SCALE GENOMIC DNA]</scope>
    <source>
        <strain evidence="2">104-T / ATCC 96160 / CBS 514.97 / LARS 414 / MAFF 240422</strain>
    </source>
</reference>
<name>N4W1V1_COLOR</name>
<dbReference type="AlphaFoldDB" id="N4W1V1"/>
<comment type="caution">
    <text evidence="1">The sequence shown here is derived from an EMBL/GenBank/DDBJ whole genome shotgun (WGS) entry which is preliminary data.</text>
</comment>
<organism evidence="1 2">
    <name type="scientific">Colletotrichum orbiculare (strain 104-T / ATCC 96160 / CBS 514.97 / LARS 414 / MAFF 240422)</name>
    <name type="common">Cucumber anthracnose fungus</name>
    <name type="synonym">Colletotrichum lagenarium</name>
    <dbReference type="NCBI Taxonomy" id="1213857"/>
    <lineage>
        <taxon>Eukaryota</taxon>
        <taxon>Fungi</taxon>
        <taxon>Dikarya</taxon>
        <taxon>Ascomycota</taxon>
        <taxon>Pezizomycotina</taxon>
        <taxon>Sordariomycetes</taxon>
        <taxon>Hypocreomycetidae</taxon>
        <taxon>Glomerellales</taxon>
        <taxon>Glomerellaceae</taxon>
        <taxon>Colletotrichum</taxon>
        <taxon>Colletotrichum orbiculare species complex</taxon>
    </lineage>
</organism>
<dbReference type="EMBL" id="AMCV02000005">
    <property type="protein sequence ID" value="TDZ24150.1"/>
    <property type="molecule type" value="Genomic_DNA"/>
</dbReference>
<sequence length="607" mass="71271">MFGLPDFSAKPVAMSSCCDTSCDWDRICRVDSCGKKHAYFRRGEVKVYSEFCVEHTCRFCLLSDSMCRKPKDARHRFCSTHRKCGVAKCANKGDCPLGGALPWTCPSHSCRADKCSKQRHDHYGYCKDHRCLVVNCYERRAADEEYCVDHVSRVCREEDCREHVHASSLCISHQKCPIKDCKHFRHRHKDGLWDHCETHHKDTRCTFKDCESECLPNCTFCGAHKCTFEGCTNSRDNEKDAEKLFCRDHGCEATRCYAVAILVKKDLWAPYCRRHTCTVKDCREVCEGSKYCDRHCCTWDACDKERLDGGSLCTDHECKREGCRNKCKLPLGFCEEHCCKIDKCLNFNDTGSDKLCYEHSQKELHKKVKHLEDRLKGRGYDLGHYDDLKCRYEKLVREHEVVCHRLQDSKEEVRILRITCEEENRGWRKDLEGRGSRLLSELKREQERVAHWERKAGELLRRVDDLERLLAEERLRHPSTEALERKISDLLCKVDELENKLRCERENHRLHEGRRGEIDKLLRTVALLEKKLADECVRSGRVDELIKKVDILQSMLAGEREQKQILLDEIAKRDDYGCVQCERDGRRRFRRGSWERRSRPFTERVYC</sequence>
<dbReference type="HOGENOM" id="CLU_449768_0_0_1"/>
<accession>N4W1V1</accession>